<feature type="coiled-coil region" evidence="7">
    <location>
        <begin position="46"/>
        <end position="87"/>
    </location>
</feature>
<feature type="signal peptide" evidence="9">
    <location>
        <begin position="1"/>
        <end position="24"/>
    </location>
</feature>
<dbReference type="Gene3D" id="1.10.287.1260">
    <property type="match status" value="1"/>
</dbReference>
<dbReference type="GO" id="GO:0005886">
    <property type="term" value="C:plasma membrane"/>
    <property type="evidence" value="ECO:0007669"/>
    <property type="project" value="UniProtKB-SubCell"/>
</dbReference>
<evidence type="ECO:0000259" key="12">
    <source>
        <dbReference type="Pfam" id="PF25392"/>
    </source>
</evidence>
<dbReference type="SUPFAM" id="SSF82689">
    <property type="entry name" value="Mechanosensitive channel protein MscS (YggB), C-terminal domain"/>
    <property type="match status" value="1"/>
</dbReference>
<evidence type="ECO:0000256" key="2">
    <source>
        <dbReference type="ARBA" id="ARBA00008017"/>
    </source>
</evidence>
<feature type="transmembrane region" description="Helical" evidence="8">
    <location>
        <begin position="421"/>
        <end position="439"/>
    </location>
</feature>
<dbReference type="InterPro" id="IPR052702">
    <property type="entry name" value="MscS-like_channel"/>
</dbReference>
<feature type="transmembrane region" description="Helical" evidence="8">
    <location>
        <begin position="629"/>
        <end position="655"/>
    </location>
</feature>
<dbReference type="Gene3D" id="3.30.70.100">
    <property type="match status" value="1"/>
</dbReference>
<dbReference type="AlphaFoldDB" id="A0A7C5ALK2"/>
<dbReference type="PANTHER" id="PTHR30347:SF1">
    <property type="entry name" value="MECHANOSENSITIVE CHANNEL MSCK"/>
    <property type="match status" value="1"/>
</dbReference>
<evidence type="ECO:0000259" key="11">
    <source>
        <dbReference type="Pfam" id="PF21082"/>
    </source>
</evidence>
<keyword evidence="3" id="KW-1003">Cell membrane</keyword>
<evidence type="ECO:0000256" key="9">
    <source>
        <dbReference type="SAM" id="SignalP"/>
    </source>
</evidence>
<evidence type="ECO:0000256" key="8">
    <source>
        <dbReference type="SAM" id="Phobius"/>
    </source>
</evidence>
<evidence type="ECO:0000256" key="4">
    <source>
        <dbReference type="ARBA" id="ARBA00022692"/>
    </source>
</evidence>
<keyword evidence="4 8" id="KW-0812">Transmembrane</keyword>
<dbReference type="SUPFAM" id="SSF82861">
    <property type="entry name" value="Mechanosensitive channel protein MscS (YggB), transmembrane region"/>
    <property type="match status" value="1"/>
</dbReference>
<evidence type="ECO:0000256" key="5">
    <source>
        <dbReference type="ARBA" id="ARBA00022989"/>
    </source>
</evidence>
<keyword evidence="5 8" id="KW-1133">Transmembrane helix</keyword>
<feature type="chain" id="PRO_5027769512" evidence="9">
    <location>
        <begin position="25"/>
        <end position="865"/>
    </location>
</feature>
<evidence type="ECO:0000313" key="13">
    <source>
        <dbReference type="EMBL" id="HGZ11746.1"/>
    </source>
</evidence>
<comment type="caution">
    <text evidence="13">The sequence shown here is derived from an EMBL/GenBank/DDBJ whole genome shotgun (WGS) entry which is preliminary data.</text>
</comment>
<dbReference type="InterPro" id="IPR023408">
    <property type="entry name" value="MscS_beta-dom_sf"/>
</dbReference>
<comment type="subcellular location">
    <subcellularLocation>
        <location evidence="1">Cell membrane</location>
        <topology evidence="1">Multi-pass membrane protein</topology>
    </subcellularLocation>
</comment>
<sequence>MKPSRRAFWVFVLVAFGAICPPLAPEAKEKVEIVPESLPKILREGAASLEQEISALKNRLEMAQQDVKDTDKELLQLRAQVATLKASLAVRELNLKQTQEAQETLTSKAQILPERIKQVQQQRSELALQETARAEAFQALRVEIGRLEAVKHPIWRQPEVRQSYLRFQQLAQQYTAATARLGELLDKRLKLLEEEAHLLEDTRNQLKGYLEEVWKAELLKRQAPVSLKKRWTQTWTALRELPERLRQYIGQLWSSEELPSLVLAKAAPLVGLLGLLFLLLWGARRLRLALLPGLTSWQAVEEERGLRVVMEVAIVLLSHLYHLSLFLWVLLAVWILGFGNTRGGSLLVTALAVWVALKMGFRMVQAIFQGKDINGLLPLDQGTARFYRRQLKCLLLFVLLFGVLGLRTASLLELEPQSRQVLGELFQVGLLIWAIWLLRPKRLDPLRLELPGPAWIRKRWFFQGLRALVLLVLGAILLFSLLGFQNLSAYVAEGGALSGLVVVLFWLVWQGLATILRFVLHPDLGWLGQKYPSIRDRLHRFYPTVKRTTAVLLTVLGTLVILQLWGLEAGDMARYLTWLNRGPSLGFLQLTPVNLMLAGLTVYVGLWFSRFLKSLLETRFYPRTDWDQGIRYTISTTSHYAILLLAGIMALNFLGFPLTNLALVAGALGVGIGFGLQNIVNNFVSGLILLFERPIKVGDLLVIDGHWGRVKEIRVRSTTFETVDQAVIIIPNSELLAHKIINWTKYGKRPSRLTLEVGVSYGADVHLVTRVLHDLCLANPRVLKEPPPQIYFQAFGDSALTFIVRVFVKSPEPRERNAVTHELNTAIHAAFREHGIEIPFPQREVHLKTWPTSSPPPVLLSGGME</sequence>
<dbReference type="EMBL" id="DTKJ01000042">
    <property type="protein sequence ID" value="HGZ11746.1"/>
    <property type="molecule type" value="Genomic_DNA"/>
</dbReference>
<feature type="transmembrane region" description="Helical" evidence="8">
    <location>
        <begin position="460"/>
        <end position="484"/>
    </location>
</feature>
<protein>
    <submittedName>
        <fullName evidence="13">Mechanosensitive ion channel</fullName>
    </submittedName>
</protein>
<feature type="domain" description="Mechanosensitive ion channel MscS" evidence="10">
    <location>
        <begin position="678"/>
        <end position="745"/>
    </location>
</feature>
<dbReference type="InterPro" id="IPR057485">
    <property type="entry name" value="YbiO-like_TM1"/>
</dbReference>
<dbReference type="PANTHER" id="PTHR30347">
    <property type="entry name" value="POTASSIUM CHANNEL RELATED"/>
    <property type="match status" value="1"/>
</dbReference>
<dbReference type="Pfam" id="PF00924">
    <property type="entry name" value="MS_channel_2nd"/>
    <property type="match status" value="1"/>
</dbReference>
<feature type="transmembrane region" description="Helical" evidence="8">
    <location>
        <begin position="661"/>
        <end position="691"/>
    </location>
</feature>
<feature type="transmembrane region" description="Helical" evidence="8">
    <location>
        <begin position="391"/>
        <end position="409"/>
    </location>
</feature>
<feature type="transmembrane region" description="Helical" evidence="8">
    <location>
        <begin position="261"/>
        <end position="281"/>
    </location>
</feature>
<evidence type="ECO:0000256" key="7">
    <source>
        <dbReference type="SAM" id="Coils"/>
    </source>
</evidence>
<dbReference type="InterPro" id="IPR011066">
    <property type="entry name" value="MscS_channel_C_sf"/>
</dbReference>
<feature type="domain" description="Moderate conductance mechanosensitive channel YbiO-like transmembrane helix 1" evidence="12">
    <location>
        <begin position="497"/>
        <end position="567"/>
    </location>
</feature>
<organism evidence="13">
    <name type="scientific">Desulfobacca acetoxidans</name>
    <dbReference type="NCBI Taxonomy" id="60893"/>
    <lineage>
        <taxon>Bacteria</taxon>
        <taxon>Pseudomonadati</taxon>
        <taxon>Thermodesulfobacteriota</taxon>
        <taxon>Desulfobaccia</taxon>
        <taxon>Desulfobaccales</taxon>
        <taxon>Desulfobaccaceae</taxon>
        <taxon>Desulfobacca</taxon>
    </lineage>
</organism>
<reference evidence="13" key="1">
    <citation type="journal article" date="2020" name="mSystems">
        <title>Genome- and Community-Level Interaction Insights into Carbon Utilization and Element Cycling Functions of Hydrothermarchaeota in Hydrothermal Sediment.</title>
        <authorList>
            <person name="Zhou Z."/>
            <person name="Liu Y."/>
            <person name="Xu W."/>
            <person name="Pan J."/>
            <person name="Luo Z.H."/>
            <person name="Li M."/>
        </authorList>
    </citation>
    <scope>NUCLEOTIDE SEQUENCE [LARGE SCALE GENOMIC DNA]</scope>
    <source>
        <strain evidence="13">SpSt-853</strain>
    </source>
</reference>
<feature type="transmembrane region" description="Helical" evidence="8">
    <location>
        <begin position="343"/>
        <end position="361"/>
    </location>
</feature>
<proteinExistence type="inferred from homology"/>
<evidence type="ECO:0000256" key="1">
    <source>
        <dbReference type="ARBA" id="ARBA00004651"/>
    </source>
</evidence>
<evidence type="ECO:0000259" key="10">
    <source>
        <dbReference type="Pfam" id="PF00924"/>
    </source>
</evidence>
<dbReference type="Pfam" id="PF21082">
    <property type="entry name" value="MS_channel_3rd"/>
    <property type="match status" value="1"/>
</dbReference>
<feature type="transmembrane region" description="Helical" evidence="8">
    <location>
        <begin position="587"/>
        <end position="608"/>
    </location>
</feature>
<dbReference type="Gene3D" id="2.30.30.60">
    <property type="match status" value="1"/>
</dbReference>
<name>A0A7C5ALK2_9BACT</name>
<dbReference type="InterPro" id="IPR006685">
    <property type="entry name" value="MscS_channel_2nd"/>
</dbReference>
<comment type="similarity">
    <text evidence="2">Belongs to the MscS (TC 1.A.23) family.</text>
</comment>
<feature type="transmembrane region" description="Helical" evidence="8">
    <location>
        <begin position="496"/>
        <end position="520"/>
    </location>
</feature>
<feature type="transmembrane region" description="Helical" evidence="8">
    <location>
        <begin position="549"/>
        <end position="567"/>
    </location>
</feature>
<evidence type="ECO:0000256" key="3">
    <source>
        <dbReference type="ARBA" id="ARBA00022475"/>
    </source>
</evidence>
<accession>A0A7C5ALK2</accession>
<dbReference type="Pfam" id="PF25392">
    <property type="entry name" value="MS_channel_TM1"/>
    <property type="match status" value="1"/>
</dbReference>
<dbReference type="GO" id="GO:0008381">
    <property type="term" value="F:mechanosensitive monoatomic ion channel activity"/>
    <property type="evidence" value="ECO:0007669"/>
    <property type="project" value="UniProtKB-ARBA"/>
</dbReference>
<keyword evidence="7" id="KW-0175">Coiled coil</keyword>
<feature type="domain" description="Mechanosensitive ion channel MscS C-terminal" evidence="11">
    <location>
        <begin position="754"/>
        <end position="838"/>
    </location>
</feature>
<keyword evidence="6 8" id="KW-0472">Membrane</keyword>
<evidence type="ECO:0000256" key="6">
    <source>
        <dbReference type="ARBA" id="ARBA00023136"/>
    </source>
</evidence>
<dbReference type="InterPro" id="IPR011014">
    <property type="entry name" value="MscS_channel_TM-2"/>
</dbReference>
<dbReference type="SUPFAM" id="SSF50182">
    <property type="entry name" value="Sm-like ribonucleoproteins"/>
    <property type="match status" value="1"/>
</dbReference>
<keyword evidence="9" id="KW-0732">Signal</keyword>
<dbReference type="InterPro" id="IPR049278">
    <property type="entry name" value="MS_channel_C"/>
</dbReference>
<feature type="transmembrane region" description="Helical" evidence="8">
    <location>
        <begin position="312"/>
        <end position="337"/>
    </location>
</feature>
<gene>
    <name evidence="13" type="ORF">ENW48_05965</name>
</gene>
<dbReference type="InterPro" id="IPR010920">
    <property type="entry name" value="LSM_dom_sf"/>
</dbReference>
<feature type="coiled-coil region" evidence="7">
    <location>
        <begin position="182"/>
        <end position="212"/>
    </location>
</feature>